<evidence type="ECO:0000256" key="1">
    <source>
        <dbReference type="SAM" id="MobiDB-lite"/>
    </source>
</evidence>
<accession>A0A1N7G4N2</accession>
<proteinExistence type="predicted"/>
<dbReference type="STRING" id="34061.B0189_09650"/>
<protein>
    <submittedName>
        <fullName evidence="2">Phage terminase, small subunit, putative, P27 family</fullName>
    </submittedName>
</protein>
<reference evidence="3" key="1">
    <citation type="submission" date="2017-01" db="EMBL/GenBank/DDBJ databases">
        <authorList>
            <person name="Varghese N."/>
            <person name="Submissions S."/>
        </authorList>
    </citation>
    <scope>NUCLEOTIDE SEQUENCE [LARGE SCALE GENOMIC DNA]</scope>
    <source>
        <strain evidence="3">DSM 21768</strain>
    </source>
</reference>
<dbReference type="RefSeq" id="WP_076556123.1">
    <property type="nucleotide sequence ID" value="NZ_FTNU01000023.1"/>
</dbReference>
<evidence type="ECO:0000313" key="3">
    <source>
        <dbReference type="Proteomes" id="UP000187495"/>
    </source>
</evidence>
<name>A0A1N7G4N2_9GAMM</name>
<evidence type="ECO:0000313" key="2">
    <source>
        <dbReference type="EMBL" id="SIS07557.1"/>
    </source>
</evidence>
<keyword evidence="3" id="KW-1185">Reference proteome</keyword>
<sequence length="151" mass="16746">MKGRKPKPTAIKELTGNPGKRALNKNEPKFAKITEIEPPNWLTDTATVMWRTIMPELLATGVLTIADVHNVEAFCMSYSRWREAEQEVERHGIVIMDSNGKLNKNPALTIINEAKTQMMKFGSLLGLDPSSRTRLTGAANSEPIANPFADL</sequence>
<dbReference type="EMBL" id="FTNU01000023">
    <property type="protein sequence ID" value="SIS07557.1"/>
    <property type="molecule type" value="Genomic_DNA"/>
</dbReference>
<dbReference type="AlphaFoldDB" id="A0A1N7G4N2"/>
<dbReference type="Pfam" id="PF05119">
    <property type="entry name" value="Terminase_4"/>
    <property type="match status" value="1"/>
</dbReference>
<gene>
    <name evidence="2" type="ORF">SAMN02745664_12330</name>
</gene>
<dbReference type="Proteomes" id="UP000187495">
    <property type="component" value="Unassembled WGS sequence"/>
</dbReference>
<feature type="region of interest" description="Disordered" evidence="1">
    <location>
        <begin position="1"/>
        <end position="24"/>
    </location>
</feature>
<dbReference type="NCBIfam" id="TIGR01558">
    <property type="entry name" value="sm_term_P27"/>
    <property type="match status" value="1"/>
</dbReference>
<organism evidence="2 3">
    <name type="scientific">Moraxella cuniculi DSM 21768</name>
    <dbReference type="NCBI Taxonomy" id="1122245"/>
    <lineage>
        <taxon>Bacteria</taxon>
        <taxon>Pseudomonadati</taxon>
        <taxon>Pseudomonadota</taxon>
        <taxon>Gammaproteobacteria</taxon>
        <taxon>Moraxellales</taxon>
        <taxon>Moraxellaceae</taxon>
        <taxon>Moraxella</taxon>
    </lineage>
</organism>
<dbReference type="InterPro" id="IPR006448">
    <property type="entry name" value="Phage_term_ssu_P27"/>
</dbReference>